<comment type="similarity">
    <text evidence="1">Belongs to the mycobacterial PPE family.</text>
</comment>
<dbReference type="Pfam" id="PF00823">
    <property type="entry name" value="PPE"/>
    <property type="match status" value="1"/>
</dbReference>
<name>A0ABV1MKC1_9MYCO</name>
<dbReference type="SUPFAM" id="SSF140459">
    <property type="entry name" value="PE/PPE dimer-like"/>
    <property type="match status" value="1"/>
</dbReference>
<evidence type="ECO:0000313" key="3">
    <source>
        <dbReference type="EMBL" id="MEQ6322722.1"/>
    </source>
</evidence>
<dbReference type="Proteomes" id="UP001485476">
    <property type="component" value="Unassembled WGS sequence"/>
</dbReference>
<organism evidence="3 4">
    <name type="scientific">Mycobacterium canetti</name>
    <dbReference type="NCBI Taxonomy" id="78331"/>
    <lineage>
        <taxon>Bacteria</taxon>
        <taxon>Bacillati</taxon>
        <taxon>Actinomycetota</taxon>
        <taxon>Actinomycetes</taxon>
        <taxon>Mycobacteriales</taxon>
        <taxon>Mycobacteriaceae</taxon>
        <taxon>Mycobacterium</taxon>
        <taxon>Mycobacterium tuberculosis complex</taxon>
    </lineage>
</organism>
<protein>
    <submittedName>
        <fullName evidence="3">PPE domain-containing protein</fullName>
    </submittedName>
</protein>
<accession>A0ABV1MKC1</accession>
<dbReference type="InterPro" id="IPR000030">
    <property type="entry name" value="PPE_dom"/>
</dbReference>
<feature type="non-terminal residue" evidence="3">
    <location>
        <position position="87"/>
    </location>
</feature>
<reference evidence="3 4" key="1">
    <citation type="submission" date="2024-05" db="EMBL/GenBank/DDBJ databases">
        <title>Whole genome sequences of Mycobacterium canettii strains associated with human tuberculosis in Canada.</title>
        <authorList>
            <person name="Islam M.R."/>
            <person name="Soualhine H."/>
        </authorList>
    </citation>
    <scope>NUCLEOTIDE SEQUENCE [LARGE SCALE GENOMIC DNA]</scope>
    <source>
        <strain evidence="3 4">1901080</strain>
    </source>
</reference>
<dbReference type="PANTHER" id="PTHR46766:SF1">
    <property type="entry name" value="GLUTAMINE-RICH PROTEIN 2"/>
    <property type="match status" value="1"/>
</dbReference>
<evidence type="ECO:0000256" key="1">
    <source>
        <dbReference type="ARBA" id="ARBA00010652"/>
    </source>
</evidence>
<feature type="domain" description="PPE" evidence="2">
    <location>
        <begin position="6"/>
        <end position="86"/>
    </location>
</feature>
<comment type="caution">
    <text evidence="3">The sequence shown here is derived from an EMBL/GenBank/DDBJ whole genome shotgun (WGS) entry which is preliminary data.</text>
</comment>
<dbReference type="PANTHER" id="PTHR46766">
    <property type="entry name" value="GLUTAMINE-RICH PROTEIN 2"/>
    <property type="match status" value="1"/>
</dbReference>
<gene>
    <name evidence="3" type="ORF">ABDZ14_21350</name>
</gene>
<dbReference type="Gene3D" id="1.20.1260.20">
    <property type="entry name" value="PPE superfamily"/>
    <property type="match status" value="1"/>
</dbReference>
<evidence type="ECO:0000259" key="2">
    <source>
        <dbReference type="Pfam" id="PF00823"/>
    </source>
</evidence>
<dbReference type="InterPro" id="IPR038332">
    <property type="entry name" value="PPE_sf"/>
</dbReference>
<keyword evidence="4" id="KW-1185">Reference proteome</keyword>
<dbReference type="EMBL" id="JBEEEP010000181">
    <property type="protein sequence ID" value="MEQ6322722.1"/>
    <property type="molecule type" value="Genomic_DNA"/>
</dbReference>
<sequence>MTAPVWLASPPEVHSALLSAGPGPGSLQAAAAGWSALSAEYAAVAQELSAVVAAVGAGVWQGPSAELFVAAYVPYVAWLVQASADSA</sequence>
<proteinExistence type="inferred from homology"/>
<dbReference type="RefSeq" id="WP_349652373.1">
    <property type="nucleotide sequence ID" value="NZ_JBEEEP010000181.1"/>
</dbReference>
<evidence type="ECO:0000313" key="4">
    <source>
        <dbReference type="Proteomes" id="UP001485476"/>
    </source>
</evidence>